<dbReference type="EMBL" id="GBXM01099944">
    <property type="protein sequence ID" value="JAH08633.1"/>
    <property type="molecule type" value="Transcribed_RNA"/>
</dbReference>
<reference evidence="2" key="2">
    <citation type="journal article" date="2015" name="Fish Shellfish Immunol.">
        <title>Early steps in the European eel (Anguilla anguilla)-Vibrio vulnificus interaction in the gills: Role of the RtxA13 toxin.</title>
        <authorList>
            <person name="Callol A."/>
            <person name="Pajuelo D."/>
            <person name="Ebbesson L."/>
            <person name="Teles M."/>
            <person name="MacKenzie S."/>
            <person name="Amaro C."/>
        </authorList>
    </citation>
    <scope>NUCLEOTIDE SEQUENCE</scope>
</reference>
<reference evidence="2" key="1">
    <citation type="submission" date="2014-11" db="EMBL/GenBank/DDBJ databases">
        <authorList>
            <person name="Amaro Gonzalez C."/>
        </authorList>
    </citation>
    <scope>NUCLEOTIDE SEQUENCE</scope>
</reference>
<evidence type="ECO:0000256" key="1">
    <source>
        <dbReference type="SAM" id="MobiDB-lite"/>
    </source>
</evidence>
<proteinExistence type="predicted"/>
<accession>A0A0E9PXM0</accession>
<name>A0A0E9PXM0_ANGAN</name>
<protein>
    <submittedName>
        <fullName evidence="2">Uncharacterized protein</fullName>
    </submittedName>
</protein>
<feature type="region of interest" description="Disordered" evidence="1">
    <location>
        <begin position="23"/>
        <end position="50"/>
    </location>
</feature>
<dbReference type="AlphaFoldDB" id="A0A0E9PXM0"/>
<organism evidence="2">
    <name type="scientific">Anguilla anguilla</name>
    <name type="common">European freshwater eel</name>
    <name type="synonym">Muraena anguilla</name>
    <dbReference type="NCBI Taxonomy" id="7936"/>
    <lineage>
        <taxon>Eukaryota</taxon>
        <taxon>Metazoa</taxon>
        <taxon>Chordata</taxon>
        <taxon>Craniata</taxon>
        <taxon>Vertebrata</taxon>
        <taxon>Euteleostomi</taxon>
        <taxon>Actinopterygii</taxon>
        <taxon>Neopterygii</taxon>
        <taxon>Teleostei</taxon>
        <taxon>Anguilliformes</taxon>
        <taxon>Anguillidae</taxon>
        <taxon>Anguilla</taxon>
    </lineage>
</organism>
<sequence length="50" mass="5913">MLKNDLVAVYSLLKQINSNFYSSQKRSQENRKVPVPENPITQEYHLEQPH</sequence>
<evidence type="ECO:0000313" key="2">
    <source>
        <dbReference type="EMBL" id="JAH08633.1"/>
    </source>
</evidence>